<protein>
    <submittedName>
        <fullName evidence="1">Uncharacterized protein</fullName>
    </submittedName>
</protein>
<name>A0A075AXD9_ROZAC</name>
<reference evidence="1 2" key="1">
    <citation type="journal article" date="2013" name="Curr. Biol.">
        <title>Shared signatures of parasitism and phylogenomics unite Cryptomycota and microsporidia.</title>
        <authorList>
            <person name="James T.Y."/>
            <person name="Pelin A."/>
            <person name="Bonen L."/>
            <person name="Ahrendt S."/>
            <person name="Sain D."/>
            <person name="Corradi N."/>
            <person name="Stajich J.E."/>
        </authorList>
    </citation>
    <scope>NUCLEOTIDE SEQUENCE [LARGE SCALE GENOMIC DNA]</scope>
    <source>
        <strain evidence="1 2">CSF55</strain>
    </source>
</reference>
<gene>
    <name evidence="1" type="ORF">O9G_001163</name>
</gene>
<evidence type="ECO:0000313" key="1">
    <source>
        <dbReference type="EMBL" id="EPZ33194.1"/>
    </source>
</evidence>
<keyword evidence="2" id="KW-1185">Reference proteome</keyword>
<accession>A0A075AXD9</accession>
<dbReference type="Proteomes" id="UP000030755">
    <property type="component" value="Unassembled WGS sequence"/>
</dbReference>
<proteinExistence type="predicted"/>
<dbReference type="EMBL" id="KE561071">
    <property type="protein sequence ID" value="EPZ33194.1"/>
    <property type="molecule type" value="Genomic_DNA"/>
</dbReference>
<dbReference type="HOGENOM" id="CLU_2442102_0_0_1"/>
<sequence length="90" mass="11042">MHNDKNIDCDYQQVLSSKPNPFRKSEEREPEIYETMQFKEFKIKEWNQFDSFIYQSQPILTLKMDINNLCREWDQADSDIYDIDNINLWL</sequence>
<evidence type="ECO:0000313" key="2">
    <source>
        <dbReference type="Proteomes" id="UP000030755"/>
    </source>
</evidence>
<dbReference type="AlphaFoldDB" id="A0A075AXD9"/>
<organism evidence="1 2">
    <name type="scientific">Rozella allomycis (strain CSF55)</name>
    <dbReference type="NCBI Taxonomy" id="988480"/>
    <lineage>
        <taxon>Eukaryota</taxon>
        <taxon>Fungi</taxon>
        <taxon>Fungi incertae sedis</taxon>
        <taxon>Cryptomycota</taxon>
        <taxon>Cryptomycota incertae sedis</taxon>
        <taxon>Rozella</taxon>
    </lineage>
</organism>